<protein>
    <recommendedName>
        <fullName evidence="7">Major facilitator superfamily (MFS) profile domain-containing protein</fullName>
    </recommendedName>
</protein>
<evidence type="ECO:0000256" key="3">
    <source>
        <dbReference type="ARBA" id="ARBA00022989"/>
    </source>
</evidence>
<keyword evidence="3 6" id="KW-1133">Transmembrane helix</keyword>
<feature type="transmembrane region" description="Helical" evidence="6">
    <location>
        <begin position="104"/>
        <end position="125"/>
    </location>
</feature>
<feature type="transmembrane region" description="Helical" evidence="6">
    <location>
        <begin position="176"/>
        <end position="194"/>
    </location>
</feature>
<dbReference type="Pfam" id="PF07690">
    <property type="entry name" value="MFS_1"/>
    <property type="match status" value="1"/>
</dbReference>
<feature type="domain" description="Major facilitator superfamily (MFS) profile" evidence="7">
    <location>
        <begin position="110"/>
        <end position="544"/>
    </location>
</feature>
<dbReference type="PANTHER" id="PTHR23502:SF47">
    <property type="entry name" value="MAJOR FACILITATOR SUPERFAMILY (MFS) PROFILE DOMAIN-CONTAINING PROTEIN-RELATED"/>
    <property type="match status" value="1"/>
</dbReference>
<dbReference type="PANTHER" id="PTHR23502">
    <property type="entry name" value="MAJOR FACILITATOR SUPERFAMILY"/>
    <property type="match status" value="1"/>
</dbReference>
<comment type="subcellular location">
    <subcellularLocation>
        <location evidence="1">Membrane</location>
        <topology evidence="1">Multi-pass membrane protein</topology>
    </subcellularLocation>
</comment>
<sequence>MQSLLQYRRLGREAQQQLQAVGQGRPNAANRRSRLSDGAQSLNNLDEKADAEDAEKESDATLSPSSLSPAISPPPVDDIEKTIGSSHADLLSLSEKEDPKKWTYAYKWTVTGIVGSAGFVVAWASAVDSEVAPQIVEQFGVGQEVALLGTTLFMVTFGLGSLISAPFSEVVGRNPVYLISLVIFGLFTMGAGLATDIETYLVCRSFAGFFGCPPLTNFGGTTADLWTPTERTYVFPVLACLSFLGPFLAPMVADFVGPSPLVSWQWTEWLTLIFTGALVTGIFFFVPETYAPVIQSWKARQLRKISGDDSYMTDKEKDSPPFGTRLLRSVYVPIKFLFTEPITDLFALYLIILYIILFGFLPGFQFIFGEEGIYGFDQNHTGLCFIPMNVGFLLAFIPIFPIYRRFKIKMREEEARGKDKVVPEERLLQAMIAGPCLPISLFWLGWTSWPSVSFWSPLIASVLFGFSVMGIFISCYQYIIDSYETMAASALVGMTLLRYCASGPMVIVSLPMYTNLGVHWTLTLLGCLSALMAPVPFIFYFGVGAWARKKSKNATSFE</sequence>
<dbReference type="InterPro" id="IPR036259">
    <property type="entry name" value="MFS_trans_sf"/>
</dbReference>
<feature type="transmembrane region" description="Helical" evidence="6">
    <location>
        <begin position="272"/>
        <end position="294"/>
    </location>
</feature>
<dbReference type="InterPro" id="IPR020846">
    <property type="entry name" value="MFS_dom"/>
</dbReference>
<comment type="caution">
    <text evidence="8">The sequence shown here is derived from an EMBL/GenBank/DDBJ whole genome shotgun (WGS) entry which is preliminary data.</text>
</comment>
<dbReference type="PROSITE" id="PS50850">
    <property type="entry name" value="MFS"/>
    <property type="match status" value="1"/>
</dbReference>
<name>A0ABR0EAX0_ZASCE</name>
<feature type="transmembrane region" description="Helical" evidence="6">
    <location>
        <begin position="145"/>
        <end position="164"/>
    </location>
</feature>
<feature type="region of interest" description="Disordered" evidence="5">
    <location>
        <begin position="1"/>
        <end position="79"/>
    </location>
</feature>
<feature type="transmembrane region" description="Helical" evidence="6">
    <location>
        <begin position="233"/>
        <end position="252"/>
    </location>
</feature>
<evidence type="ECO:0000256" key="2">
    <source>
        <dbReference type="ARBA" id="ARBA00022692"/>
    </source>
</evidence>
<dbReference type="CDD" id="cd17323">
    <property type="entry name" value="MFS_Tpo1_MDR_like"/>
    <property type="match status" value="1"/>
</dbReference>
<dbReference type="InterPro" id="IPR011701">
    <property type="entry name" value="MFS"/>
</dbReference>
<dbReference type="SUPFAM" id="SSF103473">
    <property type="entry name" value="MFS general substrate transporter"/>
    <property type="match status" value="1"/>
</dbReference>
<dbReference type="Proteomes" id="UP001305779">
    <property type="component" value="Unassembled WGS sequence"/>
</dbReference>
<evidence type="ECO:0000313" key="9">
    <source>
        <dbReference type="Proteomes" id="UP001305779"/>
    </source>
</evidence>
<feature type="transmembrane region" description="Helical" evidence="6">
    <location>
        <begin position="491"/>
        <end position="513"/>
    </location>
</feature>
<evidence type="ECO:0000256" key="6">
    <source>
        <dbReference type="SAM" id="Phobius"/>
    </source>
</evidence>
<keyword evidence="9" id="KW-1185">Reference proteome</keyword>
<keyword evidence="2 6" id="KW-0812">Transmembrane</keyword>
<organism evidence="8 9">
    <name type="scientific">Zasmidium cellare</name>
    <name type="common">Wine cellar mold</name>
    <name type="synonym">Racodium cellare</name>
    <dbReference type="NCBI Taxonomy" id="395010"/>
    <lineage>
        <taxon>Eukaryota</taxon>
        <taxon>Fungi</taxon>
        <taxon>Dikarya</taxon>
        <taxon>Ascomycota</taxon>
        <taxon>Pezizomycotina</taxon>
        <taxon>Dothideomycetes</taxon>
        <taxon>Dothideomycetidae</taxon>
        <taxon>Mycosphaerellales</taxon>
        <taxon>Mycosphaerellaceae</taxon>
        <taxon>Zasmidium</taxon>
    </lineage>
</organism>
<evidence type="ECO:0000256" key="4">
    <source>
        <dbReference type="ARBA" id="ARBA00023136"/>
    </source>
</evidence>
<evidence type="ECO:0000256" key="1">
    <source>
        <dbReference type="ARBA" id="ARBA00004141"/>
    </source>
</evidence>
<evidence type="ECO:0000259" key="7">
    <source>
        <dbReference type="PROSITE" id="PS50850"/>
    </source>
</evidence>
<feature type="transmembrane region" description="Helical" evidence="6">
    <location>
        <begin position="458"/>
        <end position="479"/>
    </location>
</feature>
<feature type="transmembrane region" description="Helical" evidence="6">
    <location>
        <begin position="345"/>
        <end position="368"/>
    </location>
</feature>
<feature type="transmembrane region" description="Helical" evidence="6">
    <location>
        <begin position="380"/>
        <end position="406"/>
    </location>
</feature>
<feature type="transmembrane region" description="Helical" evidence="6">
    <location>
        <begin position="206"/>
        <end position="226"/>
    </location>
</feature>
<evidence type="ECO:0000313" key="8">
    <source>
        <dbReference type="EMBL" id="KAK4498616.1"/>
    </source>
</evidence>
<gene>
    <name evidence="8" type="ORF">PRZ48_011275</name>
</gene>
<dbReference type="Gene3D" id="1.20.1250.20">
    <property type="entry name" value="MFS general substrate transporter like domains"/>
    <property type="match status" value="1"/>
</dbReference>
<feature type="transmembrane region" description="Helical" evidence="6">
    <location>
        <begin position="427"/>
        <end position="446"/>
    </location>
</feature>
<feature type="transmembrane region" description="Helical" evidence="6">
    <location>
        <begin position="519"/>
        <end position="543"/>
    </location>
</feature>
<accession>A0ABR0EAX0</accession>
<reference evidence="8 9" key="1">
    <citation type="journal article" date="2023" name="G3 (Bethesda)">
        <title>A chromosome-level genome assembly of Zasmidium syzygii isolated from banana leaves.</title>
        <authorList>
            <person name="van Westerhoven A.C."/>
            <person name="Mehrabi R."/>
            <person name="Talebi R."/>
            <person name="Steentjes M.B.F."/>
            <person name="Corcolon B."/>
            <person name="Chong P.A."/>
            <person name="Kema G.H.J."/>
            <person name="Seidl M.F."/>
        </authorList>
    </citation>
    <scope>NUCLEOTIDE SEQUENCE [LARGE SCALE GENOMIC DNA]</scope>
    <source>
        <strain evidence="8 9">P124</strain>
    </source>
</reference>
<evidence type="ECO:0000256" key="5">
    <source>
        <dbReference type="SAM" id="MobiDB-lite"/>
    </source>
</evidence>
<proteinExistence type="predicted"/>
<keyword evidence="4 6" id="KW-0472">Membrane</keyword>
<dbReference type="EMBL" id="JAXOVC010000008">
    <property type="protein sequence ID" value="KAK4498616.1"/>
    <property type="molecule type" value="Genomic_DNA"/>
</dbReference>